<keyword evidence="4 7" id="KW-1133">Transmembrane helix</keyword>
<dbReference type="OrthoDB" id="9780560at2"/>
<dbReference type="InterPro" id="IPR050250">
    <property type="entry name" value="Macrolide_Exporter_MacB"/>
</dbReference>
<evidence type="ECO:0000256" key="4">
    <source>
        <dbReference type="ARBA" id="ARBA00022989"/>
    </source>
</evidence>
<keyword evidence="5 7" id="KW-0472">Membrane</keyword>
<feature type="transmembrane region" description="Helical" evidence="7">
    <location>
        <begin position="252"/>
        <end position="276"/>
    </location>
</feature>
<dbReference type="PANTHER" id="PTHR30572:SF4">
    <property type="entry name" value="ABC TRANSPORTER PERMEASE YTRF"/>
    <property type="match status" value="1"/>
</dbReference>
<evidence type="ECO:0000256" key="6">
    <source>
        <dbReference type="ARBA" id="ARBA00038076"/>
    </source>
</evidence>
<evidence type="ECO:0000256" key="7">
    <source>
        <dbReference type="SAM" id="Phobius"/>
    </source>
</evidence>
<feature type="transmembrane region" description="Helical" evidence="7">
    <location>
        <begin position="803"/>
        <end position="823"/>
    </location>
</feature>
<reference evidence="10 11" key="1">
    <citation type="submission" date="2016-11" db="EMBL/GenBank/DDBJ databases">
        <authorList>
            <person name="Jaros S."/>
            <person name="Januszkiewicz K."/>
            <person name="Wedrychowicz H."/>
        </authorList>
    </citation>
    <scope>NUCLEOTIDE SEQUENCE [LARGE SCALE GENOMIC DNA]</scope>
    <source>
        <strain evidence="10 11">DSM 45627</strain>
    </source>
</reference>
<dbReference type="GO" id="GO:0022857">
    <property type="term" value="F:transmembrane transporter activity"/>
    <property type="evidence" value="ECO:0007669"/>
    <property type="project" value="TreeGrafter"/>
</dbReference>
<evidence type="ECO:0000313" key="10">
    <source>
        <dbReference type="EMBL" id="SHG02433.1"/>
    </source>
</evidence>
<keyword evidence="11" id="KW-1185">Reference proteome</keyword>
<evidence type="ECO:0000259" key="9">
    <source>
        <dbReference type="Pfam" id="PF12704"/>
    </source>
</evidence>
<feature type="domain" description="MacB-like periplasmic core" evidence="9">
    <location>
        <begin position="17"/>
        <end position="227"/>
    </location>
</feature>
<evidence type="ECO:0000259" key="8">
    <source>
        <dbReference type="Pfam" id="PF02687"/>
    </source>
</evidence>
<feature type="transmembrane region" description="Helical" evidence="7">
    <location>
        <begin position="713"/>
        <end position="738"/>
    </location>
</feature>
<dbReference type="GO" id="GO:0005886">
    <property type="term" value="C:plasma membrane"/>
    <property type="evidence" value="ECO:0007669"/>
    <property type="project" value="UniProtKB-SubCell"/>
</dbReference>
<feature type="transmembrane region" description="Helical" evidence="7">
    <location>
        <begin position="490"/>
        <end position="509"/>
    </location>
</feature>
<dbReference type="RefSeq" id="WP_073389381.1">
    <property type="nucleotide sequence ID" value="NZ_FQVU01000002.1"/>
</dbReference>
<accession>A0A1M5GFC9</accession>
<gene>
    <name evidence="10" type="ORF">SAMN05443575_1158</name>
</gene>
<feature type="transmembrane region" description="Helical" evidence="7">
    <location>
        <begin position="404"/>
        <end position="423"/>
    </location>
</feature>
<dbReference type="PANTHER" id="PTHR30572">
    <property type="entry name" value="MEMBRANE COMPONENT OF TRANSPORTER-RELATED"/>
    <property type="match status" value="1"/>
</dbReference>
<dbReference type="Pfam" id="PF02687">
    <property type="entry name" value="FtsX"/>
    <property type="match status" value="2"/>
</dbReference>
<evidence type="ECO:0000256" key="3">
    <source>
        <dbReference type="ARBA" id="ARBA00022692"/>
    </source>
</evidence>
<evidence type="ECO:0000256" key="2">
    <source>
        <dbReference type="ARBA" id="ARBA00022475"/>
    </source>
</evidence>
<dbReference type="AlphaFoldDB" id="A0A1M5GFC9"/>
<feature type="transmembrane region" description="Helical" evidence="7">
    <location>
        <begin position="351"/>
        <end position="372"/>
    </location>
</feature>
<sequence length="842" mass="87769">MRTVAVRNLRSHKVRLLLTLVSVLLGTAFVSGSFVFTDTLKRSFDAIFATSDEGIDARVQPREDFTAGVPTDLVRRIARVPGVAAVQPQIGAQVAVVDAHGTRISTGGAPSQGGAWQDRRTVQDPPELVRGAAPTATGQVAVNESAATRYHLAVGDRITVVAPNAAVTTARVVGLYRVAFDTGGYLGALFPPRQALTLFTDGRHYTTIDVSARAGVTQATLAARIERVLPADLEARTGRQVRDDDTQDVADALSFITVILLGFGIVALLVGTFIIYNTFSMIVAQRQRELALLRAVGASRRQVQRSVVFESLVTGLVGSALGLAGGIGLAYGLRALLDALDVGLPAGELVLLVRTVVVSILLGTAVTVVAAWSPARRASRIAPVAAMREEFATPTAAGLRRRTALGATVAALAVLGTILGLVAGDAGSAASFTGLGLLAAVIATMLLSPVLARWVIHPLGRVVGRPFGVLGRLARTNAVRNPRRTAATGFALTLGMLLVTGIAVVGASAKASIGELFSNGDVRADYILTSDAGPLPVRAAAAAGQVAGVGSTTELHPMVVTVAGDQVTGTAVDGPLERVLPVTMTVGRESYGGTDMIVSETYAADHGWRPGTTHRFTGAGGTGPAVTVRVTGVYRDADLVGPWVVSGTTYRTLTPHNRWGDDVALVTVAAGADAGAVRAGLERAVNDFYVVDVRDRDEFRGYVAGQVDGLLGLLYGLLALAIVIAILGIVNTQALSVVERRRELGMLRAVGMQRAQVRRTVYLESLLIAVFGAFLGVVLGVAYGSLFTRTLHDEGLRVISVPWVQAVVFLVLAAVVGVLAALWPGWRAARTPPLDAVSGAAA</sequence>
<dbReference type="Proteomes" id="UP000186132">
    <property type="component" value="Unassembled WGS sequence"/>
</dbReference>
<feature type="transmembrane region" description="Helical" evidence="7">
    <location>
        <begin position="761"/>
        <end position="783"/>
    </location>
</feature>
<dbReference type="EMBL" id="FQVU01000002">
    <property type="protein sequence ID" value="SHG02433.1"/>
    <property type="molecule type" value="Genomic_DNA"/>
</dbReference>
<feature type="domain" description="ABC3 transporter permease C-terminal" evidence="8">
    <location>
        <begin position="717"/>
        <end position="833"/>
    </location>
</feature>
<keyword evidence="3 7" id="KW-0812">Transmembrane</keyword>
<proteinExistence type="inferred from homology"/>
<organism evidence="10 11">
    <name type="scientific">Jatrophihabitans endophyticus</name>
    <dbReference type="NCBI Taxonomy" id="1206085"/>
    <lineage>
        <taxon>Bacteria</taxon>
        <taxon>Bacillati</taxon>
        <taxon>Actinomycetota</taxon>
        <taxon>Actinomycetes</taxon>
        <taxon>Jatrophihabitantales</taxon>
        <taxon>Jatrophihabitantaceae</taxon>
        <taxon>Jatrophihabitans</taxon>
    </lineage>
</organism>
<feature type="domain" description="ABC3 transporter permease C-terminal" evidence="8">
    <location>
        <begin position="263"/>
        <end position="383"/>
    </location>
</feature>
<evidence type="ECO:0000256" key="5">
    <source>
        <dbReference type="ARBA" id="ARBA00023136"/>
    </source>
</evidence>
<evidence type="ECO:0000256" key="1">
    <source>
        <dbReference type="ARBA" id="ARBA00004651"/>
    </source>
</evidence>
<comment type="subcellular location">
    <subcellularLocation>
        <location evidence="1">Cell membrane</location>
        <topology evidence="1">Multi-pass membrane protein</topology>
    </subcellularLocation>
</comment>
<feature type="transmembrane region" description="Helical" evidence="7">
    <location>
        <begin position="435"/>
        <end position="456"/>
    </location>
</feature>
<dbReference type="Pfam" id="PF12704">
    <property type="entry name" value="MacB_PCD"/>
    <property type="match status" value="1"/>
</dbReference>
<dbReference type="InterPro" id="IPR025857">
    <property type="entry name" value="MacB_PCD"/>
</dbReference>
<dbReference type="STRING" id="1206085.SAMN05443575_1158"/>
<comment type="similarity">
    <text evidence="6">Belongs to the ABC-4 integral membrane protein family.</text>
</comment>
<feature type="transmembrane region" description="Helical" evidence="7">
    <location>
        <begin position="307"/>
        <end position="331"/>
    </location>
</feature>
<evidence type="ECO:0000313" key="11">
    <source>
        <dbReference type="Proteomes" id="UP000186132"/>
    </source>
</evidence>
<dbReference type="InterPro" id="IPR003838">
    <property type="entry name" value="ABC3_permease_C"/>
</dbReference>
<keyword evidence="2" id="KW-1003">Cell membrane</keyword>
<name>A0A1M5GFC9_9ACTN</name>
<protein>
    <submittedName>
        <fullName evidence="10">Putative ABC transport system permease protein</fullName>
    </submittedName>
</protein>